<dbReference type="AlphaFoldDB" id="A0A9W8ICS0"/>
<dbReference type="PANTHER" id="PTHR24276">
    <property type="entry name" value="POLYSERASE-RELATED"/>
    <property type="match status" value="1"/>
</dbReference>
<sequence>MKISTLALTTLGITAGSAFGLEKRIVGGSAVSSSLADSFSFVTNILVDNESSTTACTGALISPTVVITSASCVADPISNKALASNRIAVGQGKLSSLLKNTGDKILLTKALSAGYTLPQTVSVHPGYNSIAHSDNIAVLILQQPLANATTAGVKLIEKPGSFANTAYTAVGWGVSSEDETAYPSELQQINLGVASKSMCSNIWAPYTNLTNSLCLAPTKESSNLCNGDGLLIKFADNNSVGLAGILNMIATEDDVPASKCVESGAVDFFTTFGNYLAWLTQITPLKETNFVSTASFTYENASNADDEESSSESESASDDESLDEVDSETTSGSSHTKLTAPLAAVGSIAIGMLF</sequence>
<evidence type="ECO:0000256" key="1">
    <source>
        <dbReference type="ARBA" id="ARBA00023157"/>
    </source>
</evidence>
<dbReference type="Gene3D" id="2.40.10.10">
    <property type="entry name" value="Trypsin-like serine proteases"/>
    <property type="match status" value="1"/>
</dbReference>
<organism evidence="5 6">
    <name type="scientific">Coemansia brasiliensis</name>
    <dbReference type="NCBI Taxonomy" id="2650707"/>
    <lineage>
        <taxon>Eukaryota</taxon>
        <taxon>Fungi</taxon>
        <taxon>Fungi incertae sedis</taxon>
        <taxon>Zoopagomycota</taxon>
        <taxon>Kickxellomycotina</taxon>
        <taxon>Kickxellomycetes</taxon>
        <taxon>Kickxellales</taxon>
        <taxon>Kickxellaceae</taxon>
        <taxon>Coemansia</taxon>
    </lineage>
</organism>
<dbReference type="Pfam" id="PF00089">
    <property type="entry name" value="Trypsin"/>
    <property type="match status" value="1"/>
</dbReference>
<evidence type="ECO:0000256" key="3">
    <source>
        <dbReference type="SAM" id="SignalP"/>
    </source>
</evidence>
<dbReference type="GO" id="GO:0004252">
    <property type="term" value="F:serine-type endopeptidase activity"/>
    <property type="evidence" value="ECO:0007669"/>
    <property type="project" value="InterPro"/>
</dbReference>
<keyword evidence="1" id="KW-1015">Disulfide bond</keyword>
<evidence type="ECO:0000256" key="2">
    <source>
        <dbReference type="SAM" id="MobiDB-lite"/>
    </source>
</evidence>
<name>A0A9W8ICS0_9FUNG</name>
<dbReference type="InterPro" id="IPR009003">
    <property type="entry name" value="Peptidase_S1_PA"/>
</dbReference>
<feature type="region of interest" description="Disordered" evidence="2">
    <location>
        <begin position="301"/>
        <end position="336"/>
    </location>
</feature>
<evidence type="ECO:0000313" key="6">
    <source>
        <dbReference type="Proteomes" id="UP001139887"/>
    </source>
</evidence>
<dbReference type="SMART" id="SM00020">
    <property type="entry name" value="Tryp_SPc"/>
    <property type="match status" value="1"/>
</dbReference>
<dbReference type="InterPro" id="IPR043504">
    <property type="entry name" value="Peptidase_S1_PA_chymotrypsin"/>
</dbReference>
<feature type="compositionally biased region" description="Acidic residues" evidence="2">
    <location>
        <begin position="304"/>
        <end position="327"/>
    </location>
</feature>
<dbReference type="InterPro" id="IPR050430">
    <property type="entry name" value="Peptidase_S1"/>
</dbReference>
<dbReference type="GO" id="GO:0006508">
    <property type="term" value="P:proteolysis"/>
    <property type="evidence" value="ECO:0007669"/>
    <property type="project" value="InterPro"/>
</dbReference>
<dbReference type="PANTHER" id="PTHR24276:SF98">
    <property type="entry name" value="FI18310P1-RELATED"/>
    <property type="match status" value="1"/>
</dbReference>
<keyword evidence="3" id="KW-0732">Signal</keyword>
<dbReference type="Proteomes" id="UP001139887">
    <property type="component" value="Unassembled WGS sequence"/>
</dbReference>
<reference evidence="5" key="1">
    <citation type="submission" date="2022-07" db="EMBL/GenBank/DDBJ databases">
        <title>Phylogenomic reconstructions and comparative analyses of Kickxellomycotina fungi.</title>
        <authorList>
            <person name="Reynolds N.K."/>
            <person name="Stajich J.E."/>
            <person name="Barry K."/>
            <person name="Grigoriev I.V."/>
            <person name="Crous P."/>
            <person name="Smith M.E."/>
        </authorList>
    </citation>
    <scope>NUCLEOTIDE SEQUENCE</scope>
    <source>
        <strain evidence="5">NRRL 1566</strain>
    </source>
</reference>
<dbReference type="PROSITE" id="PS50240">
    <property type="entry name" value="TRYPSIN_DOM"/>
    <property type="match status" value="1"/>
</dbReference>
<comment type="caution">
    <text evidence="5">The sequence shown here is derived from an EMBL/GenBank/DDBJ whole genome shotgun (WGS) entry which is preliminary data.</text>
</comment>
<dbReference type="InterPro" id="IPR001254">
    <property type="entry name" value="Trypsin_dom"/>
</dbReference>
<keyword evidence="6" id="KW-1185">Reference proteome</keyword>
<feature type="chain" id="PRO_5040763704" description="Peptidase S1 domain-containing protein" evidence="3">
    <location>
        <begin position="21"/>
        <end position="354"/>
    </location>
</feature>
<proteinExistence type="predicted"/>
<accession>A0A9W8ICS0</accession>
<evidence type="ECO:0000259" key="4">
    <source>
        <dbReference type="PROSITE" id="PS50240"/>
    </source>
</evidence>
<protein>
    <recommendedName>
        <fullName evidence="4">Peptidase S1 domain-containing protein</fullName>
    </recommendedName>
</protein>
<feature type="signal peptide" evidence="3">
    <location>
        <begin position="1"/>
        <end position="20"/>
    </location>
</feature>
<dbReference type="OrthoDB" id="6380398at2759"/>
<dbReference type="SUPFAM" id="SSF50494">
    <property type="entry name" value="Trypsin-like serine proteases"/>
    <property type="match status" value="1"/>
</dbReference>
<dbReference type="EMBL" id="JANBUW010000425">
    <property type="protein sequence ID" value="KAJ2846911.1"/>
    <property type="molecule type" value="Genomic_DNA"/>
</dbReference>
<feature type="domain" description="Peptidase S1" evidence="4">
    <location>
        <begin position="25"/>
        <end position="284"/>
    </location>
</feature>
<evidence type="ECO:0000313" key="5">
    <source>
        <dbReference type="EMBL" id="KAJ2846911.1"/>
    </source>
</evidence>
<gene>
    <name evidence="5" type="ORF">IWW36_004121</name>
</gene>